<dbReference type="Proteomes" id="UP000013840">
    <property type="component" value="Unassembled WGS sequence"/>
</dbReference>
<protein>
    <recommendedName>
        <fullName evidence="1">Mga helix-turn-helix domain-containing protein</fullName>
    </recommendedName>
</protein>
<name>R3TN65_9ENTE</name>
<dbReference type="STRING" id="317735.RU98_GL000334"/>
<accession>R3TN65</accession>
<dbReference type="InterPro" id="IPR036388">
    <property type="entry name" value="WH-like_DNA-bd_sf"/>
</dbReference>
<organism evidence="2 3">
    <name type="scientific">Enterococcus caccae ATCC BAA-1240</name>
    <dbReference type="NCBI Taxonomy" id="1158612"/>
    <lineage>
        <taxon>Bacteria</taxon>
        <taxon>Bacillati</taxon>
        <taxon>Bacillota</taxon>
        <taxon>Bacilli</taxon>
        <taxon>Lactobacillales</taxon>
        <taxon>Enterococcaceae</taxon>
        <taxon>Enterococcus</taxon>
    </lineage>
</organism>
<reference evidence="2 3" key="1">
    <citation type="submission" date="2013-02" db="EMBL/GenBank/DDBJ databases">
        <title>The Genome Sequence of Enterococcus caccae BAA-1240.</title>
        <authorList>
            <consortium name="The Broad Institute Genome Sequencing Platform"/>
            <consortium name="The Broad Institute Genome Sequencing Center for Infectious Disease"/>
            <person name="Earl A.M."/>
            <person name="Gilmore M.S."/>
            <person name="Lebreton F."/>
            <person name="Walker B."/>
            <person name="Young S.K."/>
            <person name="Zeng Q."/>
            <person name="Gargeya S."/>
            <person name="Fitzgerald M."/>
            <person name="Haas B."/>
            <person name="Abouelleil A."/>
            <person name="Alvarado L."/>
            <person name="Arachchi H.M."/>
            <person name="Berlin A.M."/>
            <person name="Chapman S.B."/>
            <person name="Dewar J."/>
            <person name="Goldberg J."/>
            <person name="Griggs A."/>
            <person name="Gujja S."/>
            <person name="Hansen M."/>
            <person name="Howarth C."/>
            <person name="Imamovic A."/>
            <person name="Larimer J."/>
            <person name="McCowan C."/>
            <person name="Murphy C."/>
            <person name="Neiman D."/>
            <person name="Pearson M."/>
            <person name="Priest M."/>
            <person name="Roberts A."/>
            <person name="Saif S."/>
            <person name="Shea T."/>
            <person name="Sisk P."/>
            <person name="Sykes S."/>
            <person name="Wortman J."/>
            <person name="Nusbaum C."/>
            <person name="Birren B."/>
        </authorList>
    </citation>
    <scope>NUCLEOTIDE SEQUENCE [LARGE SCALE GENOMIC DNA]</scope>
    <source>
        <strain evidence="2 3">ATCC BAA-1240</strain>
    </source>
</reference>
<proteinExistence type="predicted"/>
<gene>
    <name evidence="2" type="ORF">UC7_03160</name>
</gene>
<dbReference type="InterPro" id="IPR007737">
    <property type="entry name" value="Mga_HTH"/>
</dbReference>
<keyword evidence="3" id="KW-1185">Reference proteome</keyword>
<dbReference type="OrthoDB" id="2183236at2"/>
<dbReference type="Pfam" id="PF05043">
    <property type="entry name" value="Mga"/>
    <property type="match status" value="1"/>
</dbReference>
<evidence type="ECO:0000259" key="1">
    <source>
        <dbReference type="Pfam" id="PF05043"/>
    </source>
</evidence>
<evidence type="ECO:0000313" key="3">
    <source>
        <dbReference type="Proteomes" id="UP000013840"/>
    </source>
</evidence>
<dbReference type="RefSeq" id="WP_010773236.1">
    <property type="nucleotide sequence ID" value="NZ_KB946335.1"/>
</dbReference>
<dbReference type="AlphaFoldDB" id="R3TN65"/>
<comment type="caution">
    <text evidence="2">The sequence shown here is derived from an EMBL/GenBank/DDBJ whole genome shotgun (WGS) entry which is preliminary data.</text>
</comment>
<evidence type="ECO:0000313" key="2">
    <source>
        <dbReference type="EMBL" id="EOL42949.1"/>
    </source>
</evidence>
<sequence>MIETMMLEDTAKRKLILFKLLTAFSNKQHSINFFEKRLDYSYSRVVYLLELIQQDITNITGEEIEILQVNGVHYKQTISYDRYYQYLITQSVPYQLLISILFYPNDNLSKFCEKNYHSKTTVVRKSKLLSDYFKRFNIKMNTSQLTLYGDERVIRITLYTLIWLSSQGTNLPKIENNPINYAEITNIISPYFPDSFSYSANKQIKLILDIVFLRVQSGNVLTEKSTIDSYIPTSLSYAKIFFGDLLKDSNALEAEAQYAAYLLIATPNFFRNNDYRLTLLNDYLENQKNSATKLLEEFCALFKQDFMPRDFSWEDVPILFGNTANIIFSTTISKKPLPTLFHLINHSLYSKNEYYYQLMNHFKALFQKISKRKDFGWLKDNIEQLSDTLATLLVPLYESFQVNKIVRIALIAESNYLLIQPLAQFIEELPFVQLVAYAQGEFSSVDFIVATSSYLIPEECHLPSFVFRFSADNDEQYIGLYQAIKAIHNKKGLDPQ</sequence>
<dbReference type="eggNOG" id="ENOG5034AAE">
    <property type="taxonomic scope" value="Bacteria"/>
</dbReference>
<dbReference type="PATRIC" id="fig|1158612.3.peg.3130"/>
<dbReference type="Gene3D" id="1.10.10.10">
    <property type="entry name" value="Winged helix-like DNA-binding domain superfamily/Winged helix DNA-binding domain"/>
    <property type="match status" value="1"/>
</dbReference>
<dbReference type="EMBL" id="AJAU01000023">
    <property type="protein sequence ID" value="EOL42949.1"/>
    <property type="molecule type" value="Genomic_DNA"/>
</dbReference>
<feature type="domain" description="Mga helix-turn-helix" evidence="1">
    <location>
        <begin position="78"/>
        <end position="161"/>
    </location>
</feature>